<dbReference type="CDD" id="cd00130">
    <property type="entry name" value="PAS"/>
    <property type="match status" value="1"/>
</dbReference>
<dbReference type="SUPFAM" id="SSF55073">
    <property type="entry name" value="Nucleotide cyclase"/>
    <property type="match status" value="1"/>
</dbReference>
<accession>A0ABP3EYU3</accession>
<dbReference type="PANTHER" id="PTHR44757:SF2">
    <property type="entry name" value="BIOFILM ARCHITECTURE MAINTENANCE PROTEIN MBAA"/>
    <property type="match status" value="1"/>
</dbReference>
<feature type="transmembrane region" description="Helical" evidence="1">
    <location>
        <begin position="148"/>
        <end position="167"/>
    </location>
</feature>
<dbReference type="SMART" id="SM00091">
    <property type="entry name" value="PAS"/>
    <property type="match status" value="1"/>
</dbReference>
<protein>
    <recommendedName>
        <fullName evidence="6">Diguanylate cyclase</fullName>
    </recommendedName>
</protein>
<feature type="transmembrane region" description="Helical" evidence="1">
    <location>
        <begin position="86"/>
        <end position="109"/>
    </location>
</feature>
<dbReference type="InterPro" id="IPR000014">
    <property type="entry name" value="PAS"/>
</dbReference>
<dbReference type="PANTHER" id="PTHR44757">
    <property type="entry name" value="DIGUANYLATE CYCLASE DGCP"/>
    <property type="match status" value="1"/>
</dbReference>
<keyword evidence="1" id="KW-1133">Transmembrane helix</keyword>
<sequence>MVSTADVRARRAQAARTVGVPIVLMSIVLVLRGLDMAGTTPLWVFAILVLSGTVLHSPGLNAAVLGDDPTRWLWPRAMIRFAVNTSISYALGWGAVLAATHFILVSDFLARSGSRAWRPAAVCSVGTIALGQLAVAFGLFSYLPSPPVHGIAALVALFSAISIRMFGNAVRHQESARAALGVSESRFRAVVQDGFDVVTFSDADGAVRYVSPNAERLLGYAPADLLGYGLLNLVHRDDRGVLYELNTRVRARPDAEYSVEVRVRRADGVWRWHEFVVRNSLAHPDIEALVGHQRDVHDRRTAQDRIAYAATHDALTGLVNASAYLLALEESLADGARGGYPVGVLFLDLDGFKAVNDTLGHAAGDEKLRLVSAALRQCCRERDVVGRMGGDEFVVVLNGVAGRAEAERLAATIIARIAADQGDDVPAVGCSIGVAVAEPGAVDARALLRRADAAMYAAKRRGRNGYEVYRSDLLYSAGP</sequence>
<proteinExistence type="predicted"/>
<evidence type="ECO:0000259" key="2">
    <source>
        <dbReference type="PROSITE" id="PS50112"/>
    </source>
</evidence>
<dbReference type="EMBL" id="BAAAGX010000042">
    <property type="protein sequence ID" value="GAA0280289.1"/>
    <property type="molecule type" value="Genomic_DNA"/>
</dbReference>
<comment type="caution">
    <text evidence="4">The sequence shown here is derived from an EMBL/GenBank/DDBJ whole genome shotgun (WGS) entry which is preliminary data.</text>
</comment>
<evidence type="ECO:0000313" key="5">
    <source>
        <dbReference type="Proteomes" id="UP001500967"/>
    </source>
</evidence>
<organism evidence="4 5">
    <name type="scientific">Cryptosporangium japonicum</name>
    <dbReference type="NCBI Taxonomy" id="80872"/>
    <lineage>
        <taxon>Bacteria</taxon>
        <taxon>Bacillati</taxon>
        <taxon>Actinomycetota</taxon>
        <taxon>Actinomycetes</taxon>
        <taxon>Cryptosporangiales</taxon>
        <taxon>Cryptosporangiaceae</taxon>
        <taxon>Cryptosporangium</taxon>
    </lineage>
</organism>
<evidence type="ECO:0000256" key="1">
    <source>
        <dbReference type="SAM" id="Phobius"/>
    </source>
</evidence>
<dbReference type="InterPro" id="IPR029787">
    <property type="entry name" value="Nucleotide_cyclase"/>
</dbReference>
<dbReference type="RefSeq" id="WP_344654200.1">
    <property type="nucleotide sequence ID" value="NZ_BAAAGX010000042.1"/>
</dbReference>
<reference evidence="5" key="1">
    <citation type="journal article" date="2019" name="Int. J. Syst. Evol. Microbiol.">
        <title>The Global Catalogue of Microorganisms (GCM) 10K type strain sequencing project: providing services to taxonomists for standard genome sequencing and annotation.</title>
        <authorList>
            <consortium name="The Broad Institute Genomics Platform"/>
            <consortium name="The Broad Institute Genome Sequencing Center for Infectious Disease"/>
            <person name="Wu L."/>
            <person name="Ma J."/>
        </authorList>
    </citation>
    <scope>NUCLEOTIDE SEQUENCE [LARGE SCALE GENOMIC DNA]</scope>
    <source>
        <strain evidence="5">JCM 10425</strain>
    </source>
</reference>
<evidence type="ECO:0000313" key="4">
    <source>
        <dbReference type="EMBL" id="GAA0280289.1"/>
    </source>
</evidence>
<dbReference type="PROSITE" id="PS50112">
    <property type="entry name" value="PAS"/>
    <property type="match status" value="1"/>
</dbReference>
<dbReference type="Pfam" id="PF00990">
    <property type="entry name" value="GGDEF"/>
    <property type="match status" value="1"/>
</dbReference>
<dbReference type="NCBIfam" id="TIGR00229">
    <property type="entry name" value="sensory_box"/>
    <property type="match status" value="1"/>
</dbReference>
<dbReference type="Pfam" id="PF08447">
    <property type="entry name" value="PAS_3"/>
    <property type="match status" value="1"/>
</dbReference>
<feature type="transmembrane region" description="Helical" evidence="1">
    <location>
        <begin position="43"/>
        <end position="66"/>
    </location>
</feature>
<dbReference type="Gene3D" id="3.30.450.20">
    <property type="entry name" value="PAS domain"/>
    <property type="match status" value="1"/>
</dbReference>
<keyword evidence="5" id="KW-1185">Reference proteome</keyword>
<name>A0ABP3EYU3_9ACTN</name>
<dbReference type="Proteomes" id="UP001500967">
    <property type="component" value="Unassembled WGS sequence"/>
</dbReference>
<dbReference type="SMART" id="SM00267">
    <property type="entry name" value="GGDEF"/>
    <property type="match status" value="1"/>
</dbReference>
<dbReference type="InterPro" id="IPR000160">
    <property type="entry name" value="GGDEF_dom"/>
</dbReference>
<dbReference type="InterPro" id="IPR035965">
    <property type="entry name" value="PAS-like_dom_sf"/>
</dbReference>
<evidence type="ECO:0000259" key="3">
    <source>
        <dbReference type="PROSITE" id="PS50887"/>
    </source>
</evidence>
<dbReference type="CDD" id="cd01949">
    <property type="entry name" value="GGDEF"/>
    <property type="match status" value="1"/>
</dbReference>
<dbReference type="NCBIfam" id="TIGR00254">
    <property type="entry name" value="GGDEF"/>
    <property type="match status" value="1"/>
</dbReference>
<dbReference type="Gene3D" id="3.30.70.270">
    <property type="match status" value="1"/>
</dbReference>
<dbReference type="SUPFAM" id="SSF55785">
    <property type="entry name" value="PYP-like sensor domain (PAS domain)"/>
    <property type="match status" value="1"/>
</dbReference>
<dbReference type="InterPro" id="IPR052155">
    <property type="entry name" value="Biofilm_reg_signaling"/>
</dbReference>
<keyword evidence="1" id="KW-0812">Transmembrane</keyword>
<dbReference type="PROSITE" id="PS50887">
    <property type="entry name" value="GGDEF"/>
    <property type="match status" value="1"/>
</dbReference>
<feature type="transmembrane region" description="Helical" evidence="1">
    <location>
        <begin position="12"/>
        <end position="31"/>
    </location>
</feature>
<feature type="domain" description="GGDEF" evidence="3">
    <location>
        <begin position="340"/>
        <end position="471"/>
    </location>
</feature>
<feature type="transmembrane region" description="Helical" evidence="1">
    <location>
        <begin position="121"/>
        <end position="142"/>
    </location>
</feature>
<keyword evidence="1" id="KW-0472">Membrane</keyword>
<feature type="domain" description="PAS" evidence="2">
    <location>
        <begin position="183"/>
        <end position="244"/>
    </location>
</feature>
<gene>
    <name evidence="4" type="ORF">GCM10009539_80290</name>
</gene>
<dbReference type="InterPro" id="IPR043128">
    <property type="entry name" value="Rev_trsase/Diguanyl_cyclase"/>
</dbReference>
<dbReference type="InterPro" id="IPR013655">
    <property type="entry name" value="PAS_fold_3"/>
</dbReference>
<evidence type="ECO:0008006" key="6">
    <source>
        <dbReference type="Google" id="ProtNLM"/>
    </source>
</evidence>